<dbReference type="Proteomes" id="UP000239477">
    <property type="component" value="Chromosome"/>
</dbReference>
<accession>A0A2S0IDP7</accession>
<proteinExistence type="predicted"/>
<feature type="region of interest" description="Disordered" evidence="1">
    <location>
        <begin position="1"/>
        <end position="46"/>
    </location>
</feature>
<dbReference type="Gene3D" id="2.40.10.270">
    <property type="entry name" value="Bacteriophage SPP1 head-tail adaptor protein"/>
    <property type="match status" value="1"/>
</dbReference>
<evidence type="ECO:0000256" key="1">
    <source>
        <dbReference type="SAM" id="MobiDB-lite"/>
    </source>
</evidence>
<keyword evidence="3" id="KW-1185">Reference proteome</keyword>
<dbReference type="EMBL" id="CP023270">
    <property type="protein sequence ID" value="AVJ30162.1"/>
    <property type="molecule type" value="Genomic_DNA"/>
</dbReference>
<sequence>MRAGTLRTRIRIERREDGQDDAGQPNGPWVEVATVPADPRGQTGMGAITRNQENIGASINAYSFRIRFRRGIDQGMRVLELYDGQPVGEPFDIKNVRMDLARRQWTDLICEQGGSDG</sequence>
<evidence type="ECO:0000313" key="2">
    <source>
        <dbReference type="EMBL" id="AVJ30162.1"/>
    </source>
</evidence>
<evidence type="ECO:0000313" key="3">
    <source>
        <dbReference type="Proteomes" id="UP000239477"/>
    </source>
</evidence>
<dbReference type="Pfam" id="PF05521">
    <property type="entry name" value="Phage_HCP"/>
    <property type="match status" value="1"/>
</dbReference>
<reference evidence="2 3" key="1">
    <citation type="submission" date="2017-09" db="EMBL/GenBank/DDBJ databases">
        <title>Genomic, metabolic, and phenotypic characteristics of bacterial isolates from the natural microbiome of the model nematode Caenorhabditis elegans.</title>
        <authorList>
            <person name="Zimmermann J."/>
            <person name="Obeng N."/>
            <person name="Yang W."/>
            <person name="Obeng O."/>
            <person name="Kissoyan K."/>
            <person name="Pees B."/>
            <person name="Dirksen P."/>
            <person name="Hoppner M."/>
            <person name="Franke A."/>
            <person name="Rosenstiel P."/>
            <person name="Leippe M."/>
            <person name="Dierking K."/>
            <person name="Kaleta C."/>
            <person name="Schulenburg H."/>
        </authorList>
    </citation>
    <scope>NUCLEOTIDE SEQUENCE [LARGE SCALE GENOMIC DNA]</scope>
    <source>
        <strain evidence="2 3">MYb73</strain>
    </source>
</reference>
<dbReference type="InterPro" id="IPR038666">
    <property type="entry name" value="SSP1_head-tail_sf"/>
</dbReference>
<dbReference type="InterPro" id="IPR008767">
    <property type="entry name" value="Phage_SPP1_head-tail_adaptor"/>
</dbReference>
<gene>
    <name evidence="2" type="ORF">CLM73_25385</name>
</gene>
<organism evidence="2 3">
    <name type="scientific">Achromobacter spanius</name>
    <dbReference type="NCBI Taxonomy" id="217203"/>
    <lineage>
        <taxon>Bacteria</taxon>
        <taxon>Pseudomonadati</taxon>
        <taxon>Pseudomonadota</taxon>
        <taxon>Betaproteobacteria</taxon>
        <taxon>Burkholderiales</taxon>
        <taxon>Alcaligenaceae</taxon>
        <taxon>Achromobacter</taxon>
    </lineage>
</organism>
<dbReference type="RefSeq" id="WP_105240789.1">
    <property type="nucleotide sequence ID" value="NZ_CP023270.1"/>
</dbReference>
<protein>
    <submittedName>
        <fullName evidence="2">Head-tail adaptor protein</fullName>
    </submittedName>
</protein>
<dbReference type="AlphaFoldDB" id="A0A2S0IDP7"/>
<name>A0A2S0IDP7_9BURK</name>
<dbReference type="OrthoDB" id="5460234at2"/>